<gene>
    <name evidence="5" type="ORF">HT576_08835</name>
</gene>
<evidence type="ECO:0000256" key="3">
    <source>
        <dbReference type="SAM" id="MobiDB-lite"/>
    </source>
</evidence>
<dbReference type="AlphaFoldDB" id="A0A8J8GKY8"/>
<accession>A0A8J8GKY8</accession>
<dbReference type="Pfam" id="PF13462">
    <property type="entry name" value="Thioredoxin_4"/>
    <property type="match status" value="1"/>
</dbReference>
<feature type="compositionally biased region" description="Polar residues" evidence="3">
    <location>
        <begin position="29"/>
        <end position="62"/>
    </location>
</feature>
<feature type="region of interest" description="Disordered" evidence="3">
    <location>
        <begin position="20"/>
        <end position="65"/>
    </location>
</feature>
<comment type="similarity">
    <text evidence="1">Belongs to the glutaredoxin family.</text>
</comment>
<dbReference type="EMBL" id="JABURA010000001">
    <property type="protein sequence ID" value="NUB91125.1"/>
    <property type="molecule type" value="Genomic_DNA"/>
</dbReference>
<evidence type="ECO:0000259" key="4">
    <source>
        <dbReference type="Pfam" id="PF13462"/>
    </source>
</evidence>
<reference evidence="5" key="1">
    <citation type="submission" date="2020-06" db="EMBL/GenBank/DDBJ databases">
        <title>Haloterrigena sp. nov., an extremely halophilic archaeon isolated from a saline sediment.</title>
        <authorList>
            <person name="Liu B.-B."/>
        </authorList>
    </citation>
    <scope>NUCLEOTIDE SEQUENCE</scope>
    <source>
        <strain evidence="5">SYSU A121-1</strain>
    </source>
</reference>
<sequence>MIAVILAIFLIAPPLPDLPGGGPVDGSGEPNSTESIQKPNDTESSQQDWVQPANTSGETLTWENRPRIGNDTAEIKIHYFADFRCPYCRSWSKNAYPKLYEEYIEPATIQVVHREAPVLVRGDSDQYRGESGEMALLSQCVWQTEPGKYREWWKSALESTADDVEMLKRETEVEMICDRYQLKERIRQDMAEAKQFDIRGVPFFIIHDTVSNETMTIRGSQPWPVYRDVLETMRE</sequence>
<dbReference type="OrthoDB" id="15256at2157"/>
<name>A0A8J8GKY8_9EURY</name>
<keyword evidence="2" id="KW-0813">Transport</keyword>
<keyword evidence="2" id="KW-0249">Electron transport</keyword>
<evidence type="ECO:0000313" key="5">
    <source>
        <dbReference type="EMBL" id="NUB91125.1"/>
    </source>
</evidence>
<evidence type="ECO:0000256" key="1">
    <source>
        <dbReference type="ARBA" id="ARBA00007787"/>
    </source>
</evidence>
<dbReference type="Proteomes" id="UP000728647">
    <property type="component" value="Unassembled WGS sequence"/>
</dbReference>
<dbReference type="Gene3D" id="3.40.30.10">
    <property type="entry name" value="Glutaredoxin"/>
    <property type="match status" value="1"/>
</dbReference>
<evidence type="ECO:0000256" key="2">
    <source>
        <dbReference type="ARBA" id="ARBA00022982"/>
    </source>
</evidence>
<dbReference type="RefSeq" id="WP_174701790.1">
    <property type="nucleotide sequence ID" value="NZ_JABURA010000001.1"/>
</dbReference>
<protein>
    <submittedName>
        <fullName evidence="5">Thioredoxin domain-containing protein</fullName>
    </submittedName>
</protein>
<dbReference type="SUPFAM" id="SSF52833">
    <property type="entry name" value="Thioredoxin-like"/>
    <property type="match status" value="1"/>
</dbReference>
<proteinExistence type="inferred from homology"/>
<feature type="domain" description="Thioredoxin-like fold" evidence="4">
    <location>
        <begin position="64"/>
        <end position="217"/>
    </location>
</feature>
<dbReference type="InterPro" id="IPR012336">
    <property type="entry name" value="Thioredoxin-like_fold"/>
</dbReference>
<dbReference type="InterPro" id="IPR036249">
    <property type="entry name" value="Thioredoxin-like_sf"/>
</dbReference>
<evidence type="ECO:0000313" key="6">
    <source>
        <dbReference type="Proteomes" id="UP000728647"/>
    </source>
</evidence>
<comment type="caution">
    <text evidence="5">The sequence shown here is derived from an EMBL/GenBank/DDBJ whole genome shotgun (WGS) entry which is preliminary data.</text>
</comment>
<organism evidence="5 6">
    <name type="scientific">Haloterrigena gelatinilytica</name>
    <dbReference type="NCBI Taxonomy" id="2741724"/>
    <lineage>
        <taxon>Archaea</taxon>
        <taxon>Methanobacteriati</taxon>
        <taxon>Methanobacteriota</taxon>
        <taxon>Stenosarchaea group</taxon>
        <taxon>Halobacteria</taxon>
        <taxon>Halobacteriales</taxon>
        <taxon>Natrialbaceae</taxon>
        <taxon>Haloterrigena</taxon>
    </lineage>
</organism>